<feature type="region of interest" description="Disordered" evidence="1">
    <location>
        <begin position="120"/>
        <end position="150"/>
    </location>
</feature>
<feature type="region of interest" description="Disordered" evidence="1">
    <location>
        <begin position="92"/>
        <end position="111"/>
    </location>
</feature>
<organism evidence="2 3">
    <name type="scientific">Artemia franciscana</name>
    <name type="common">Brine shrimp</name>
    <name type="synonym">Artemia sanfranciscana</name>
    <dbReference type="NCBI Taxonomy" id="6661"/>
    <lineage>
        <taxon>Eukaryota</taxon>
        <taxon>Metazoa</taxon>
        <taxon>Ecdysozoa</taxon>
        <taxon>Arthropoda</taxon>
        <taxon>Crustacea</taxon>
        <taxon>Branchiopoda</taxon>
        <taxon>Anostraca</taxon>
        <taxon>Artemiidae</taxon>
        <taxon>Artemia</taxon>
    </lineage>
</organism>
<reference evidence="2" key="1">
    <citation type="submission" date="2023-07" db="EMBL/GenBank/DDBJ databases">
        <title>Chromosome-level genome assembly of Artemia franciscana.</title>
        <authorList>
            <person name="Jo E."/>
        </authorList>
    </citation>
    <scope>NUCLEOTIDE SEQUENCE</scope>
    <source>
        <tissue evidence="2">Whole body</tissue>
    </source>
</reference>
<feature type="compositionally biased region" description="Polar residues" evidence="1">
    <location>
        <begin position="92"/>
        <end position="106"/>
    </location>
</feature>
<gene>
    <name evidence="2" type="ORF">QYM36_017599</name>
</gene>
<evidence type="ECO:0000256" key="1">
    <source>
        <dbReference type="SAM" id="MobiDB-lite"/>
    </source>
</evidence>
<protein>
    <submittedName>
        <fullName evidence="2">Uncharacterized protein</fullName>
    </submittedName>
</protein>
<name>A0AA88H648_ARTSF</name>
<sequence>MEQIKLSLKPTLLSSHIKYVYENILGIPRNSCKGSLSDGFALNGRCIFTVESLSKVDGLDSITPIGANEQPGSTEASPLRLNDLFSFENETPALSESTVTPESSWIKSEEQKEPAPIFVESSSDNQTPQLVEPGPSKPSSQSSPQKLKTGLSKGTNFLKLYPLVLRISLGAIENYMNN</sequence>
<evidence type="ECO:0000313" key="2">
    <source>
        <dbReference type="EMBL" id="KAK2704089.1"/>
    </source>
</evidence>
<accession>A0AA88H648</accession>
<dbReference type="EMBL" id="JAVRJZ010000034">
    <property type="protein sequence ID" value="KAK2704089.1"/>
    <property type="molecule type" value="Genomic_DNA"/>
</dbReference>
<evidence type="ECO:0000313" key="3">
    <source>
        <dbReference type="Proteomes" id="UP001187531"/>
    </source>
</evidence>
<comment type="caution">
    <text evidence="2">The sequence shown here is derived from an EMBL/GenBank/DDBJ whole genome shotgun (WGS) entry which is preliminary data.</text>
</comment>
<proteinExistence type="predicted"/>
<feature type="compositionally biased region" description="Low complexity" evidence="1">
    <location>
        <begin position="137"/>
        <end position="146"/>
    </location>
</feature>
<dbReference type="AlphaFoldDB" id="A0AA88H648"/>
<feature type="compositionally biased region" description="Polar residues" evidence="1">
    <location>
        <begin position="120"/>
        <end position="129"/>
    </location>
</feature>
<keyword evidence="3" id="KW-1185">Reference proteome</keyword>
<dbReference type="Proteomes" id="UP001187531">
    <property type="component" value="Unassembled WGS sequence"/>
</dbReference>